<dbReference type="Proteomes" id="UP000641932">
    <property type="component" value="Unassembled WGS sequence"/>
</dbReference>
<keyword evidence="2 12" id="KW-0645">Protease</keyword>
<evidence type="ECO:0000256" key="2">
    <source>
        <dbReference type="ARBA" id="ARBA00022670"/>
    </source>
</evidence>
<feature type="domain" description="Peptidase S1" evidence="10">
    <location>
        <begin position="153"/>
        <end position="328"/>
    </location>
</feature>
<organism evidence="12 13">
    <name type="scientific">Wenjunlia tyrosinilytica</name>
    <dbReference type="NCBI Taxonomy" id="1544741"/>
    <lineage>
        <taxon>Bacteria</taxon>
        <taxon>Bacillati</taxon>
        <taxon>Actinomycetota</taxon>
        <taxon>Actinomycetes</taxon>
        <taxon>Kitasatosporales</taxon>
        <taxon>Streptomycetaceae</taxon>
        <taxon>Wenjunlia</taxon>
    </lineage>
</organism>
<dbReference type="Gene3D" id="2.40.10.10">
    <property type="entry name" value="Trypsin-like serine proteases"/>
    <property type="match status" value="2"/>
</dbReference>
<evidence type="ECO:0000256" key="8">
    <source>
        <dbReference type="PIRSR" id="PIRSR001134-1"/>
    </source>
</evidence>
<evidence type="ECO:0000313" key="12">
    <source>
        <dbReference type="EMBL" id="GGO87963.1"/>
    </source>
</evidence>
<dbReference type="GO" id="GO:0006508">
    <property type="term" value="P:proteolysis"/>
    <property type="evidence" value="ECO:0007669"/>
    <property type="project" value="UniProtKB-KW"/>
</dbReference>
<dbReference type="InterPro" id="IPR009003">
    <property type="entry name" value="Peptidase_S1_PA"/>
</dbReference>
<keyword evidence="13" id="KW-1185">Reference proteome</keyword>
<feature type="disulfide bond" evidence="9">
    <location>
        <begin position="286"/>
        <end position="313"/>
    </location>
</feature>
<dbReference type="SUPFAM" id="SSF50494">
    <property type="entry name" value="Trypsin-like serine proteases"/>
    <property type="match status" value="1"/>
</dbReference>
<reference evidence="12" key="2">
    <citation type="submission" date="2020-09" db="EMBL/GenBank/DDBJ databases">
        <authorList>
            <person name="Sun Q."/>
            <person name="Zhou Y."/>
        </authorList>
    </citation>
    <scope>NUCLEOTIDE SEQUENCE</scope>
    <source>
        <strain evidence="12">CGMCC 4.7201</strain>
    </source>
</reference>
<feature type="disulfide bond" evidence="9">
    <location>
        <begin position="249"/>
        <end position="259"/>
    </location>
</feature>
<protein>
    <submittedName>
        <fullName evidence="12">Serine protease</fullName>
    </submittedName>
</protein>
<sequence>MLAATACLITAGVTTFTGGDAAAADAPSPDRAAAVEAQLGASRTAGTYYDNETKRMVVNVTDSAAADAVRGAGAEPRLVGRSSAALAEAGQAIEESNIAGTAWGVDVKANKLMVSVDSTVKGAELATVYKVADRFGDRMAVAAVDGRFSKFVTGGDPVWGGQYRCSAGFNVRSGTTYSFITAGHCASIVSQWFADAAKTVPIGPTTGSSFPGNDYGIVRYDNAAVPHPGTVGTVDITGPANAYVGQSVCQRGSTSGIHCGLVTGLNQTVNYGSGQIVSGLIRTGICAEPGDSGGPLYAGSLGVGLVSGGSGNCVVGGTTFYNPVPEVLSAYGVALY</sequence>
<evidence type="ECO:0000256" key="6">
    <source>
        <dbReference type="ARBA" id="ARBA00023145"/>
    </source>
</evidence>
<feature type="active site" description="Charge relay system" evidence="8">
    <location>
        <position position="214"/>
    </location>
</feature>
<dbReference type="AlphaFoldDB" id="A0A918DYE0"/>
<comment type="caution">
    <text evidence="12">The sequence shown here is derived from an EMBL/GenBank/DDBJ whole genome shotgun (WGS) entry which is preliminary data.</text>
</comment>
<feature type="disulfide bond" evidence="9">
    <location>
        <begin position="165"/>
        <end position="185"/>
    </location>
</feature>
<dbReference type="CDD" id="cd21112">
    <property type="entry name" value="alphaLP-like"/>
    <property type="match status" value="1"/>
</dbReference>
<dbReference type="InterPro" id="IPR001316">
    <property type="entry name" value="Pept_S1A_streptogrisin"/>
</dbReference>
<evidence type="ECO:0000259" key="11">
    <source>
        <dbReference type="Pfam" id="PF02983"/>
    </source>
</evidence>
<evidence type="ECO:0000256" key="4">
    <source>
        <dbReference type="ARBA" id="ARBA00022801"/>
    </source>
</evidence>
<evidence type="ECO:0000256" key="7">
    <source>
        <dbReference type="ARBA" id="ARBA00023157"/>
    </source>
</evidence>
<dbReference type="PROSITE" id="PS00134">
    <property type="entry name" value="TRYPSIN_HIS"/>
    <property type="match status" value="1"/>
</dbReference>
<keyword evidence="5" id="KW-0720">Serine protease</keyword>
<dbReference type="InterPro" id="IPR033116">
    <property type="entry name" value="TRYPSIN_SER"/>
</dbReference>
<evidence type="ECO:0000259" key="10">
    <source>
        <dbReference type="Pfam" id="PF00089"/>
    </source>
</evidence>
<dbReference type="EMBL" id="BMMS01000010">
    <property type="protein sequence ID" value="GGO87963.1"/>
    <property type="molecule type" value="Genomic_DNA"/>
</dbReference>
<dbReference type="GO" id="GO:0005576">
    <property type="term" value="C:extracellular region"/>
    <property type="evidence" value="ECO:0007669"/>
    <property type="project" value="InterPro"/>
</dbReference>
<dbReference type="Pfam" id="PF00089">
    <property type="entry name" value="Trypsin"/>
    <property type="match status" value="1"/>
</dbReference>
<keyword evidence="6" id="KW-0865">Zymogen</keyword>
<name>A0A918DYE0_9ACTN</name>
<dbReference type="PRINTS" id="PR00861">
    <property type="entry name" value="ALYTICPTASE"/>
</dbReference>
<accession>A0A918DYE0</accession>
<dbReference type="GO" id="GO:0004252">
    <property type="term" value="F:serine-type endopeptidase activity"/>
    <property type="evidence" value="ECO:0007669"/>
    <property type="project" value="InterPro"/>
</dbReference>
<dbReference type="PIRSF" id="PIRSF001134">
    <property type="entry name" value="Streptogrisin"/>
    <property type="match status" value="1"/>
</dbReference>
<keyword evidence="4" id="KW-0378">Hydrolase</keyword>
<comment type="similarity">
    <text evidence="1">Belongs to the peptidase S1 family.</text>
</comment>
<evidence type="ECO:0000313" key="13">
    <source>
        <dbReference type="Proteomes" id="UP000641932"/>
    </source>
</evidence>
<feature type="active site" description="Charge relay system" evidence="8">
    <location>
        <position position="184"/>
    </location>
</feature>
<keyword evidence="3" id="KW-0732">Signal</keyword>
<dbReference type="PROSITE" id="PS00135">
    <property type="entry name" value="TRYPSIN_SER"/>
    <property type="match status" value="1"/>
</dbReference>
<gene>
    <name evidence="12" type="ORF">GCM10012280_27660</name>
</gene>
<feature type="active site" description="Charge relay system" evidence="8">
    <location>
        <position position="292"/>
    </location>
</feature>
<dbReference type="Pfam" id="PF02983">
    <property type="entry name" value="Pro_Al_protease"/>
    <property type="match status" value="1"/>
</dbReference>
<proteinExistence type="inferred from homology"/>
<keyword evidence="7 9" id="KW-1015">Disulfide bond</keyword>
<reference evidence="12" key="1">
    <citation type="journal article" date="2014" name="Int. J. Syst. Evol. Microbiol.">
        <title>Complete genome sequence of Corynebacterium casei LMG S-19264T (=DSM 44701T), isolated from a smear-ripened cheese.</title>
        <authorList>
            <consortium name="US DOE Joint Genome Institute (JGI-PGF)"/>
            <person name="Walter F."/>
            <person name="Albersmeier A."/>
            <person name="Kalinowski J."/>
            <person name="Ruckert C."/>
        </authorList>
    </citation>
    <scope>NUCLEOTIDE SEQUENCE</scope>
    <source>
        <strain evidence="12">CGMCC 4.7201</strain>
    </source>
</reference>
<dbReference type="InterPro" id="IPR001254">
    <property type="entry name" value="Trypsin_dom"/>
</dbReference>
<evidence type="ECO:0000256" key="9">
    <source>
        <dbReference type="PIRSR" id="PIRSR001134-2"/>
    </source>
</evidence>
<evidence type="ECO:0000256" key="5">
    <source>
        <dbReference type="ARBA" id="ARBA00022825"/>
    </source>
</evidence>
<evidence type="ECO:0000256" key="1">
    <source>
        <dbReference type="ARBA" id="ARBA00007664"/>
    </source>
</evidence>
<dbReference type="InterPro" id="IPR018114">
    <property type="entry name" value="TRYPSIN_HIS"/>
</dbReference>
<evidence type="ECO:0000256" key="3">
    <source>
        <dbReference type="ARBA" id="ARBA00022729"/>
    </source>
</evidence>
<feature type="domain" description="Peptidase S1A alpha-lytic prodomain" evidence="11">
    <location>
        <begin position="81"/>
        <end position="133"/>
    </location>
</feature>
<dbReference type="InterPro" id="IPR043504">
    <property type="entry name" value="Peptidase_S1_PA_chymotrypsin"/>
</dbReference>
<dbReference type="InterPro" id="IPR004236">
    <property type="entry name" value="Pept_S1_alpha_lytic"/>
</dbReference>